<gene>
    <name evidence="7" type="ORF">GCM10010345_87870</name>
</gene>
<dbReference type="InterPro" id="IPR006311">
    <property type="entry name" value="TAT_signal"/>
</dbReference>
<dbReference type="PANTHER" id="PTHR40079">
    <property type="entry name" value="MANNAN ENDO-1,4-BETA-MANNOSIDASE E-RELATED"/>
    <property type="match status" value="1"/>
</dbReference>
<dbReference type="PANTHER" id="PTHR40079:SF4">
    <property type="entry name" value="GH26 DOMAIN-CONTAINING PROTEIN-RELATED"/>
    <property type="match status" value="1"/>
</dbReference>
<evidence type="ECO:0000256" key="3">
    <source>
        <dbReference type="ARBA" id="ARBA00023295"/>
    </source>
</evidence>
<name>A0ABQ3DD74_9ACTN</name>
<dbReference type="SUPFAM" id="SSF51445">
    <property type="entry name" value="(Trans)glycosidases"/>
    <property type="match status" value="1"/>
</dbReference>
<feature type="signal peptide" evidence="5">
    <location>
        <begin position="1"/>
        <end position="20"/>
    </location>
</feature>
<evidence type="ECO:0000256" key="5">
    <source>
        <dbReference type="SAM" id="SignalP"/>
    </source>
</evidence>
<evidence type="ECO:0000313" key="8">
    <source>
        <dbReference type="Proteomes" id="UP000653644"/>
    </source>
</evidence>
<comment type="similarity">
    <text evidence="1 4">Belongs to the glycosyl hydrolase 26 family.</text>
</comment>
<evidence type="ECO:0000256" key="1">
    <source>
        <dbReference type="ARBA" id="ARBA00007754"/>
    </source>
</evidence>
<keyword evidence="8" id="KW-1185">Reference proteome</keyword>
<comment type="caution">
    <text evidence="7">The sequence shown here is derived from an EMBL/GenBank/DDBJ whole genome shotgun (WGS) entry which is preliminary data.</text>
</comment>
<dbReference type="InterPro" id="IPR000805">
    <property type="entry name" value="Glyco_hydro_26"/>
</dbReference>
<dbReference type="PROSITE" id="PS51764">
    <property type="entry name" value="GH26"/>
    <property type="match status" value="1"/>
</dbReference>
<feature type="chain" id="PRO_5045629800" description="GH26 domain-containing protein" evidence="5">
    <location>
        <begin position="21"/>
        <end position="332"/>
    </location>
</feature>
<keyword evidence="5" id="KW-0732">Signal</keyword>
<dbReference type="PROSITE" id="PS51257">
    <property type="entry name" value="PROKAR_LIPOPROTEIN"/>
    <property type="match status" value="1"/>
</dbReference>
<dbReference type="EMBL" id="BMVN01000077">
    <property type="protein sequence ID" value="GHA71123.1"/>
    <property type="molecule type" value="Genomic_DNA"/>
</dbReference>
<dbReference type="PROSITE" id="PS51318">
    <property type="entry name" value="TAT"/>
    <property type="match status" value="1"/>
</dbReference>
<evidence type="ECO:0000256" key="4">
    <source>
        <dbReference type="PROSITE-ProRule" id="PRU01100"/>
    </source>
</evidence>
<organism evidence="7 8">
    <name type="scientific">Streptomyces canarius</name>
    <dbReference type="NCBI Taxonomy" id="285453"/>
    <lineage>
        <taxon>Bacteria</taxon>
        <taxon>Bacillati</taxon>
        <taxon>Actinomycetota</taxon>
        <taxon>Actinomycetes</taxon>
        <taxon>Kitasatosporales</taxon>
        <taxon>Streptomycetaceae</taxon>
        <taxon>Streptomyces</taxon>
    </lineage>
</organism>
<dbReference type="Proteomes" id="UP000653644">
    <property type="component" value="Unassembled WGS sequence"/>
</dbReference>
<keyword evidence="3" id="KW-0326">Glycosidase</keyword>
<sequence>MTAVSRRRALRWSLAAPACAVAGCAPSRTAPIGAGGEGSETRSAPYVPFDVTWMIRPPHHRKYLGVSFAGKPVTPGFLSLWSGRAGKAPNLLSLRLPWYGSPRTDQVLAVWRQRTLPYLSWEPLGSALRDIAAGRHDGYVRHTAQTVRDLNVPLALAFAPGMNDGGRPWGTGKAAPADFVGAWRRVHDLFQDTGVSNVIWAWSPTVTKKGSARLKPYYPGDAYVDWLGLVGHCTQDGPHTFGTLFGPAVEEVRAFTRNPVLVARTAAQPGGHKSAYIEDLVHTVATHADVVGFIWFDTDDGTDWRIDSSPAALAAFRRGVANPRFGFDVRHP</sequence>
<evidence type="ECO:0000256" key="2">
    <source>
        <dbReference type="ARBA" id="ARBA00022801"/>
    </source>
</evidence>
<accession>A0ABQ3DD74</accession>
<proteinExistence type="inferred from homology"/>
<dbReference type="Pfam" id="PF02156">
    <property type="entry name" value="Glyco_hydro_26"/>
    <property type="match status" value="1"/>
</dbReference>
<dbReference type="RefSeq" id="WP_189894798.1">
    <property type="nucleotide sequence ID" value="NZ_BMVN01000077.1"/>
</dbReference>
<dbReference type="Gene3D" id="3.20.20.80">
    <property type="entry name" value="Glycosidases"/>
    <property type="match status" value="1"/>
</dbReference>
<evidence type="ECO:0000259" key="6">
    <source>
        <dbReference type="PROSITE" id="PS51764"/>
    </source>
</evidence>
<dbReference type="InterPro" id="IPR022790">
    <property type="entry name" value="GH26_dom"/>
</dbReference>
<protein>
    <recommendedName>
        <fullName evidence="6">GH26 domain-containing protein</fullName>
    </recommendedName>
</protein>
<feature type="domain" description="GH26" evidence="6">
    <location>
        <begin position="42"/>
        <end position="329"/>
    </location>
</feature>
<comment type="caution">
    <text evidence="4">Lacks conserved residue(s) required for the propagation of feature annotation.</text>
</comment>
<evidence type="ECO:0000313" key="7">
    <source>
        <dbReference type="EMBL" id="GHA71123.1"/>
    </source>
</evidence>
<keyword evidence="2" id="KW-0378">Hydrolase</keyword>
<reference evidence="8" key="1">
    <citation type="journal article" date="2019" name="Int. J. Syst. Evol. Microbiol.">
        <title>The Global Catalogue of Microorganisms (GCM) 10K type strain sequencing project: providing services to taxonomists for standard genome sequencing and annotation.</title>
        <authorList>
            <consortium name="The Broad Institute Genomics Platform"/>
            <consortium name="The Broad Institute Genome Sequencing Center for Infectious Disease"/>
            <person name="Wu L."/>
            <person name="Ma J."/>
        </authorList>
    </citation>
    <scope>NUCLEOTIDE SEQUENCE [LARGE SCALE GENOMIC DNA]</scope>
    <source>
        <strain evidence="8">JCM 4733</strain>
    </source>
</reference>
<dbReference type="InterPro" id="IPR017853">
    <property type="entry name" value="GH"/>
</dbReference>